<evidence type="ECO:0000313" key="4">
    <source>
        <dbReference type="Proteomes" id="UP001470230"/>
    </source>
</evidence>
<dbReference type="SUPFAM" id="SSF51182">
    <property type="entry name" value="RmlC-like cupins"/>
    <property type="match status" value="1"/>
</dbReference>
<reference evidence="3 4" key="1">
    <citation type="submission" date="2024-04" db="EMBL/GenBank/DDBJ databases">
        <title>Tritrichomonas musculus Genome.</title>
        <authorList>
            <person name="Alves-Ferreira E."/>
            <person name="Grigg M."/>
            <person name="Lorenzi H."/>
            <person name="Galac M."/>
        </authorList>
    </citation>
    <scope>NUCLEOTIDE SEQUENCE [LARGE SCALE GENOMIC DNA]</scope>
    <source>
        <strain evidence="3 4">EAF2021</strain>
    </source>
</reference>
<dbReference type="InterPro" id="IPR051610">
    <property type="entry name" value="GPI/OXD"/>
</dbReference>
<sequence length="150" mass="16788">MSIEAISEGSNYTAVNIGKLNELEKHEFIFNNGKSKYNGKVFVRNPTKMTGAEISYTLLNPGVSEPFFHLHHQHEEVYLIIQGSGQYQVDDHLFDISEGSIVRVGVGASHCLKNTGDVPLIYICVQTQANSYKSDIPNECEITKTEPKFH</sequence>
<evidence type="ECO:0000259" key="2">
    <source>
        <dbReference type="Pfam" id="PF07883"/>
    </source>
</evidence>
<feature type="domain" description="Cupin type-2" evidence="2">
    <location>
        <begin position="58"/>
        <end position="125"/>
    </location>
</feature>
<proteinExistence type="predicted"/>
<evidence type="ECO:0000256" key="1">
    <source>
        <dbReference type="ARBA" id="ARBA00022723"/>
    </source>
</evidence>
<organism evidence="3 4">
    <name type="scientific">Tritrichomonas musculus</name>
    <dbReference type="NCBI Taxonomy" id="1915356"/>
    <lineage>
        <taxon>Eukaryota</taxon>
        <taxon>Metamonada</taxon>
        <taxon>Parabasalia</taxon>
        <taxon>Tritrichomonadida</taxon>
        <taxon>Tritrichomonadidae</taxon>
        <taxon>Tritrichomonas</taxon>
    </lineage>
</organism>
<dbReference type="InterPro" id="IPR014710">
    <property type="entry name" value="RmlC-like_jellyroll"/>
</dbReference>
<dbReference type="Pfam" id="PF07883">
    <property type="entry name" value="Cupin_2"/>
    <property type="match status" value="1"/>
</dbReference>
<dbReference type="InterPro" id="IPR011051">
    <property type="entry name" value="RmlC_Cupin_sf"/>
</dbReference>
<dbReference type="EMBL" id="JAPFFF010000044">
    <property type="protein sequence ID" value="KAK8840767.1"/>
    <property type="molecule type" value="Genomic_DNA"/>
</dbReference>
<accession>A0ABR2H5B8</accession>
<gene>
    <name evidence="3" type="ORF">M9Y10_030545</name>
</gene>
<protein>
    <recommendedName>
        <fullName evidence="2">Cupin type-2 domain-containing protein</fullName>
    </recommendedName>
</protein>
<dbReference type="Gene3D" id="2.60.120.10">
    <property type="entry name" value="Jelly Rolls"/>
    <property type="match status" value="1"/>
</dbReference>
<dbReference type="InterPro" id="IPR013096">
    <property type="entry name" value="Cupin_2"/>
</dbReference>
<dbReference type="Proteomes" id="UP001470230">
    <property type="component" value="Unassembled WGS sequence"/>
</dbReference>
<comment type="caution">
    <text evidence="3">The sequence shown here is derived from an EMBL/GenBank/DDBJ whole genome shotgun (WGS) entry which is preliminary data.</text>
</comment>
<keyword evidence="1" id="KW-0479">Metal-binding</keyword>
<name>A0ABR2H5B8_9EUKA</name>
<dbReference type="PANTHER" id="PTHR35848:SF6">
    <property type="entry name" value="CUPIN TYPE-2 DOMAIN-CONTAINING PROTEIN"/>
    <property type="match status" value="1"/>
</dbReference>
<evidence type="ECO:0000313" key="3">
    <source>
        <dbReference type="EMBL" id="KAK8840767.1"/>
    </source>
</evidence>
<keyword evidence="4" id="KW-1185">Reference proteome</keyword>
<dbReference type="PANTHER" id="PTHR35848">
    <property type="entry name" value="OXALATE-BINDING PROTEIN"/>
    <property type="match status" value="1"/>
</dbReference>